<dbReference type="Proteomes" id="UP001163115">
    <property type="component" value="Chromosome"/>
</dbReference>
<evidence type="ECO:0000256" key="1">
    <source>
        <dbReference type="SAM" id="Phobius"/>
    </source>
</evidence>
<keyword evidence="3" id="KW-1185">Reference proteome</keyword>
<evidence type="ECO:0000313" key="2">
    <source>
        <dbReference type="EMBL" id="WAJ25274.1"/>
    </source>
</evidence>
<name>A0ABY7AHH1_9FIRM</name>
<dbReference type="RefSeq" id="WP_155857733.1">
    <property type="nucleotide sequence ID" value="NZ_CP113524.1"/>
</dbReference>
<sequence length="52" mass="6078">MEVLLKGIKLLSMCITAIILSSVSWFLWDKRTNKIYFKTKRNHKDIGDTYGT</sequence>
<evidence type="ECO:0000313" key="3">
    <source>
        <dbReference type="Proteomes" id="UP001163115"/>
    </source>
</evidence>
<protein>
    <submittedName>
        <fullName evidence="2">Uncharacterized protein</fullName>
    </submittedName>
</protein>
<accession>A0ABY7AHH1</accession>
<dbReference type="EMBL" id="CP113524">
    <property type="protein sequence ID" value="WAJ25274.1"/>
    <property type="molecule type" value="Genomic_DNA"/>
</dbReference>
<reference evidence="2" key="1">
    <citation type="submission" date="2022-11" db="EMBL/GenBank/DDBJ databases">
        <title>Lacrimispora xylanolytica sy1, complete genome.</title>
        <authorList>
            <person name="Choi S."/>
        </authorList>
    </citation>
    <scope>NUCLEOTIDE SEQUENCE</scope>
    <source>
        <strain evidence="2">Sy1</strain>
    </source>
</reference>
<proteinExistence type="predicted"/>
<keyword evidence="1" id="KW-0812">Transmembrane</keyword>
<keyword evidence="1" id="KW-0472">Membrane</keyword>
<gene>
    <name evidence="2" type="ORF">OW255_07135</name>
</gene>
<organism evidence="2 3">
    <name type="scientific">Lacrimispora xylanolytica</name>
    <dbReference type="NCBI Taxonomy" id="29375"/>
    <lineage>
        <taxon>Bacteria</taxon>
        <taxon>Bacillati</taxon>
        <taxon>Bacillota</taxon>
        <taxon>Clostridia</taxon>
        <taxon>Lachnospirales</taxon>
        <taxon>Lachnospiraceae</taxon>
        <taxon>Lacrimispora</taxon>
    </lineage>
</organism>
<feature type="transmembrane region" description="Helical" evidence="1">
    <location>
        <begin position="6"/>
        <end position="28"/>
    </location>
</feature>
<keyword evidence="1" id="KW-1133">Transmembrane helix</keyword>